<dbReference type="PANTHER" id="PTHR16684:SF11">
    <property type="entry name" value="CENTROMERE PROTEIN C"/>
    <property type="match status" value="1"/>
</dbReference>
<evidence type="ECO:0000256" key="7">
    <source>
        <dbReference type="SAM" id="MobiDB-lite"/>
    </source>
</evidence>
<comment type="function">
    <text evidence="5">Component of the kinetochore, a multiprotein complex that assembles on centromeric DNA and attaches chromosomes to spindle microtubules, mediating chromosome segregation and sister chromatid segregation during meiosis and mitosis. Component of the inner kinetochore constitutive centromere-associated network (CCAN), which serves as a structural platform for outer kinetochore assembly.</text>
</comment>
<dbReference type="FunCoup" id="A0A1Y2H0R6">
    <property type="interactions" value="1"/>
</dbReference>
<feature type="compositionally biased region" description="Low complexity" evidence="7">
    <location>
        <begin position="432"/>
        <end position="442"/>
    </location>
</feature>
<comment type="caution">
    <text evidence="10">The sequence shown here is derived from an EMBL/GenBank/DDBJ whole genome shotgun (WGS) entry which is preliminary data.</text>
</comment>
<dbReference type="Pfam" id="PF15624">
    <property type="entry name" value="Mif2_N"/>
    <property type="match status" value="1"/>
</dbReference>
<evidence type="ECO:0000259" key="8">
    <source>
        <dbReference type="Pfam" id="PF11699"/>
    </source>
</evidence>
<proteinExistence type="inferred from homology"/>
<evidence type="ECO:0000256" key="5">
    <source>
        <dbReference type="ARBA" id="ARBA00057947"/>
    </source>
</evidence>
<dbReference type="GO" id="GO:0051382">
    <property type="term" value="P:kinetochore assembly"/>
    <property type="evidence" value="ECO:0007669"/>
    <property type="project" value="InterPro"/>
</dbReference>
<feature type="compositionally biased region" description="Low complexity" evidence="7">
    <location>
        <begin position="486"/>
        <end position="497"/>
    </location>
</feature>
<dbReference type="PANTHER" id="PTHR16684">
    <property type="entry name" value="CENTROMERE PROTEIN C"/>
    <property type="match status" value="1"/>
</dbReference>
<dbReference type="InterPro" id="IPR028929">
    <property type="entry name" value="Mif2_N"/>
</dbReference>
<feature type="domain" description="Mif2/CENP-C cupin" evidence="8">
    <location>
        <begin position="714"/>
        <end position="792"/>
    </location>
</feature>
<protein>
    <recommendedName>
        <fullName evidence="6">CENP-C homolog</fullName>
    </recommendedName>
</protein>
<keyword evidence="11" id="KW-1185">Reference proteome</keyword>
<keyword evidence="4" id="KW-0539">Nucleus</keyword>
<evidence type="ECO:0000256" key="1">
    <source>
        <dbReference type="ARBA" id="ARBA00004123"/>
    </source>
</evidence>
<feature type="compositionally biased region" description="Polar residues" evidence="7">
    <location>
        <begin position="510"/>
        <end position="523"/>
    </location>
</feature>
<dbReference type="GO" id="GO:0000776">
    <property type="term" value="C:kinetochore"/>
    <property type="evidence" value="ECO:0007669"/>
    <property type="project" value="InterPro"/>
</dbReference>
<dbReference type="CDD" id="cd06993">
    <property type="entry name" value="cupin_CENP-C_C"/>
    <property type="match status" value="1"/>
</dbReference>
<evidence type="ECO:0000256" key="3">
    <source>
        <dbReference type="ARBA" id="ARBA00023125"/>
    </source>
</evidence>
<dbReference type="InterPro" id="IPR028386">
    <property type="entry name" value="CENP-C/Mif2/cnp3"/>
</dbReference>
<evidence type="ECO:0000256" key="4">
    <source>
        <dbReference type="ARBA" id="ARBA00023242"/>
    </source>
</evidence>
<feature type="region of interest" description="Disordered" evidence="7">
    <location>
        <begin position="591"/>
        <end position="642"/>
    </location>
</feature>
<evidence type="ECO:0000256" key="6">
    <source>
        <dbReference type="ARBA" id="ARBA00075033"/>
    </source>
</evidence>
<dbReference type="Proteomes" id="UP000193648">
    <property type="component" value="Unassembled WGS sequence"/>
</dbReference>
<feature type="domain" description="Mif2 N-terminal" evidence="9">
    <location>
        <begin position="16"/>
        <end position="71"/>
    </location>
</feature>
<keyword evidence="3" id="KW-0238">DNA-binding</keyword>
<dbReference type="OrthoDB" id="1939643at2759"/>
<feature type="compositionally biased region" description="Polar residues" evidence="7">
    <location>
        <begin position="230"/>
        <end position="258"/>
    </location>
</feature>
<dbReference type="InterPro" id="IPR011051">
    <property type="entry name" value="RmlC_Cupin_sf"/>
</dbReference>
<feature type="compositionally biased region" description="Low complexity" evidence="7">
    <location>
        <begin position="132"/>
        <end position="141"/>
    </location>
</feature>
<sequence length="823" mass="90751">MSRNHDGGPPVRTNNFFDIGVVGRRTGITMKANVKKDADGLDNIDDFWSDDKDDNVHNGSQYQGINMMNKNGNGGSSHDNEDFSTWLGLPSPSTQRQRRQQEQHQQHYLEQDLPEELLSTPTSRRSQLVPISEGSGSRRGLSLPGGAMYHNAPDEYQSPSFHAVKKRLIFTQESSDIDPGEEDDNLAGSTFEQHALTPFLQRKSHSNSPALDRLVSASMEKNALFKINSTASSPSQTLPSAKSAATSVSAHRSNSRLQMRSIVEARRTGRSKAFDFGSELTNDGDEGIDELNDDVNWPGGYDDGEGIDVGIDDIDTPLVETTPPRPVQQKVNPLSLGAPVGYKLKANMATSKPNAQRFVQSKEEDDRIHHGRADRDEDDDRLRFSDEDVYDEENEEGNGYHEILINKHREIRDPMPRRQIVNTSNSKMTDQSSKAAAASASAKKSKLASKKAKTTSGGSDLAEASADENKENGRVRSSSTQRAKSKSNSRSNNIESSTETYSRRSKITKDGSSSASQNKTQSGPPHMTPVELVEVPVVPDVTTEEQGVRRSHRVKIAPLKFWQNERVVVCRDKDMPTPIIKSVIRAENPVSAIPGLKSQKRKRQGTAAVDSSKGHPAPDKLAYRQSQKQAREIDDNEDEIEGSASELEEYDGEHALQGSRGLLGLKDEVSSMQAEVLVFGTDEKTSRVIAESKNALRFRSVESGQYLFHRGLEDTDSLASGTIKIKRNGIKPVSSATKNATTIFYVIKGIVQVTVHETEFVVSTGGHFIVPRGNQYGIRNRSKKESLLFFVQSKAPPSLNTIDSLYKKPLSIRNEVVEPELGT</sequence>
<feature type="compositionally biased region" description="Basic and acidic residues" evidence="7">
    <location>
        <begin position="360"/>
        <end position="386"/>
    </location>
</feature>
<accession>A0A1Y2H0R6</accession>
<comment type="subcellular location">
    <subcellularLocation>
        <location evidence="1">Nucleus</location>
    </subcellularLocation>
</comment>
<feature type="region of interest" description="Disordered" evidence="7">
    <location>
        <begin position="351"/>
        <end position="531"/>
    </location>
</feature>
<dbReference type="Pfam" id="PF11699">
    <property type="entry name" value="CENP-C_C"/>
    <property type="match status" value="1"/>
</dbReference>
<feature type="compositionally biased region" description="Acidic residues" evidence="7">
    <location>
        <begin position="387"/>
        <end position="396"/>
    </location>
</feature>
<comment type="similarity">
    <text evidence="2">Belongs to the CENP-C/MIF2 family.</text>
</comment>
<dbReference type="FunFam" id="2.60.120.10:FF:000033">
    <property type="entry name" value="Centromere protein C 1"/>
    <property type="match status" value="1"/>
</dbReference>
<dbReference type="STRING" id="64571.A0A1Y2H0R6"/>
<feature type="compositionally biased region" description="Basic and acidic residues" evidence="7">
    <location>
        <begin position="612"/>
        <end position="622"/>
    </location>
</feature>
<gene>
    <name evidence="10" type="ORF">BCR41DRAFT_418255</name>
</gene>
<dbReference type="GO" id="GO:0051315">
    <property type="term" value="P:attachment of mitotic spindle microtubules to kinetochore"/>
    <property type="evidence" value="ECO:0007669"/>
    <property type="project" value="TreeGrafter"/>
</dbReference>
<feature type="region of interest" description="Disordered" evidence="7">
    <location>
        <begin position="46"/>
        <end position="141"/>
    </location>
</feature>
<feature type="compositionally biased region" description="Basic and acidic residues" evidence="7">
    <location>
        <begin position="404"/>
        <end position="416"/>
    </location>
</feature>
<dbReference type="InterPro" id="IPR025974">
    <property type="entry name" value="Mif2/CENP-C_cupin"/>
</dbReference>
<dbReference type="SUPFAM" id="SSF51182">
    <property type="entry name" value="RmlC-like cupins"/>
    <property type="match status" value="1"/>
</dbReference>
<dbReference type="GO" id="GO:0005634">
    <property type="term" value="C:nucleus"/>
    <property type="evidence" value="ECO:0007669"/>
    <property type="project" value="UniProtKB-SubCell"/>
</dbReference>
<evidence type="ECO:0000313" key="11">
    <source>
        <dbReference type="Proteomes" id="UP000193648"/>
    </source>
</evidence>
<reference evidence="10 11" key="1">
    <citation type="submission" date="2016-07" db="EMBL/GenBank/DDBJ databases">
        <title>Pervasive Adenine N6-methylation of Active Genes in Fungi.</title>
        <authorList>
            <consortium name="DOE Joint Genome Institute"/>
            <person name="Mondo S.J."/>
            <person name="Dannebaum R.O."/>
            <person name="Kuo R.C."/>
            <person name="Labutti K."/>
            <person name="Haridas S."/>
            <person name="Kuo A."/>
            <person name="Salamov A."/>
            <person name="Ahrendt S.R."/>
            <person name="Lipzen A."/>
            <person name="Sullivan W."/>
            <person name="Andreopoulos W.B."/>
            <person name="Clum A."/>
            <person name="Lindquist E."/>
            <person name="Daum C."/>
            <person name="Ramamoorthy G.K."/>
            <person name="Gryganskyi A."/>
            <person name="Culley D."/>
            <person name="Magnuson J.K."/>
            <person name="James T.Y."/>
            <person name="O'Malley M.A."/>
            <person name="Stajich J.E."/>
            <person name="Spatafora J.W."/>
            <person name="Visel A."/>
            <person name="Grigoriev I.V."/>
        </authorList>
    </citation>
    <scope>NUCLEOTIDE SEQUENCE [LARGE SCALE GENOMIC DNA]</scope>
    <source>
        <strain evidence="10 11">NRRL 3116</strain>
    </source>
</reference>
<dbReference type="GeneID" id="33571442"/>
<evidence type="ECO:0000256" key="2">
    <source>
        <dbReference type="ARBA" id="ARBA00010291"/>
    </source>
</evidence>
<dbReference type="RefSeq" id="XP_021885834.1">
    <property type="nucleotide sequence ID" value="XM_022029599.1"/>
</dbReference>
<feature type="compositionally biased region" description="Basic residues" evidence="7">
    <location>
        <begin position="443"/>
        <end position="453"/>
    </location>
</feature>
<dbReference type="GO" id="GO:0019237">
    <property type="term" value="F:centromeric DNA binding"/>
    <property type="evidence" value="ECO:0007669"/>
    <property type="project" value="InterPro"/>
</dbReference>
<dbReference type="EMBL" id="MCFF01000002">
    <property type="protein sequence ID" value="ORZ28149.1"/>
    <property type="molecule type" value="Genomic_DNA"/>
</dbReference>
<name>A0A1Y2H0R6_9FUNG</name>
<dbReference type="AlphaFoldDB" id="A0A1Y2H0R6"/>
<feature type="compositionally biased region" description="Polar residues" evidence="7">
    <location>
        <begin position="420"/>
        <end position="431"/>
    </location>
</feature>
<evidence type="ECO:0000313" key="10">
    <source>
        <dbReference type="EMBL" id="ORZ28149.1"/>
    </source>
</evidence>
<evidence type="ECO:0000259" key="9">
    <source>
        <dbReference type="Pfam" id="PF15624"/>
    </source>
</evidence>
<dbReference type="InParanoid" id="A0A1Y2H0R6"/>
<dbReference type="GO" id="GO:0051455">
    <property type="term" value="P:spindle attachment to meiosis I kinetochore"/>
    <property type="evidence" value="ECO:0007669"/>
    <property type="project" value="TreeGrafter"/>
</dbReference>
<feature type="compositionally biased region" description="Basic and acidic residues" evidence="7">
    <location>
        <begin position="99"/>
        <end position="110"/>
    </location>
</feature>
<organism evidence="10 11">
    <name type="scientific">Lobosporangium transversale</name>
    <dbReference type="NCBI Taxonomy" id="64571"/>
    <lineage>
        <taxon>Eukaryota</taxon>
        <taxon>Fungi</taxon>
        <taxon>Fungi incertae sedis</taxon>
        <taxon>Mucoromycota</taxon>
        <taxon>Mortierellomycotina</taxon>
        <taxon>Mortierellomycetes</taxon>
        <taxon>Mortierellales</taxon>
        <taxon>Mortierellaceae</taxon>
        <taxon>Lobosporangium</taxon>
    </lineage>
</organism>
<dbReference type="Gene3D" id="2.60.120.10">
    <property type="entry name" value="Jelly Rolls"/>
    <property type="match status" value="1"/>
</dbReference>
<feature type="region of interest" description="Disordered" evidence="7">
    <location>
        <begin position="230"/>
        <end position="264"/>
    </location>
</feature>
<dbReference type="InterPro" id="IPR014710">
    <property type="entry name" value="RmlC-like_jellyroll"/>
</dbReference>